<dbReference type="Gene3D" id="3.30.420.10">
    <property type="entry name" value="Ribonuclease H-like superfamily/Ribonuclease H"/>
    <property type="match status" value="1"/>
</dbReference>
<name>A0A026VXN5_OOCBI</name>
<organism evidence="1 2">
    <name type="scientific">Ooceraea biroi</name>
    <name type="common">Clonal raider ant</name>
    <name type="synonym">Cerapachys biroi</name>
    <dbReference type="NCBI Taxonomy" id="2015173"/>
    <lineage>
        <taxon>Eukaryota</taxon>
        <taxon>Metazoa</taxon>
        <taxon>Ecdysozoa</taxon>
        <taxon>Arthropoda</taxon>
        <taxon>Hexapoda</taxon>
        <taxon>Insecta</taxon>
        <taxon>Pterygota</taxon>
        <taxon>Neoptera</taxon>
        <taxon>Endopterygota</taxon>
        <taxon>Hymenoptera</taxon>
        <taxon>Apocrita</taxon>
        <taxon>Aculeata</taxon>
        <taxon>Formicoidea</taxon>
        <taxon>Formicidae</taxon>
        <taxon>Dorylinae</taxon>
        <taxon>Ooceraea</taxon>
    </lineage>
</organism>
<dbReference type="PANTHER" id="PTHR47326:SF1">
    <property type="entry name" value="HTH PSQ-TYPE DOMAIN-CONTAINING PROTEIN"/>
    <property type="match status" value="1"/>
</dbReference>
<dbReference type="Proteomes" id="UP000053097">
    <property type="component" value="Unassembled WGS sequence"/>
</dbReference>
<dbReference type="OMA" id="STYCHIA"/>
<evidence type="ECO:0008006" key="3">
    <source>
        <dbReference type="Google" id="ProtNLM"/>
    </source>
</evidence>
<evidence type="ECO:0000313" key="1">
    <source>
        <dbReference type="EMBL" id="EZA48216.1"/>
    </source>
</evidence>
<feature type="non-terminal residue" evidence="1">
    <location>
        <position position="1"/>
    </location>
</feature>
<dbReference type="AlphaFoldDB" id="A0A026VXN5"/>
<dbReference type="EMBL" id="KK107662">
    <property type="protein sequence ID" value="EZA48216.1"/>
    <property type="molecule type" value="Genomic_DNA"/>
</dbReference>
<proteinExistence type="predicted"/>
<evidence type="ECO:0000313" key="2">
    <source>
        <dbReference type="Proteomes" id="UP000053097"/>
    </source>
</evidence>
<protein>
    <recommendedName>
        <fullName evidence="3">Histone-lysine N-methyltransferase SETMAR</fullName>
    </recommendedName>
</protein>
<dbReference type="GO" id="GO:0003676">
    <property type="term" value="F:nucleic acid binding"/>
    <property type="evidence" value="ECO:0007669"/>
    <property type="project" value="InterPro"/>
</dbReference>
<dbReference type="PANTHER" id="PTHR47326">
    <property type="entry name" value="TRANSPOSABLE ELEMENT TC3 TRANSPOSASE-LIKE PROTEIN"/>
    <property type="match status" value="1"/>
</dbReference>
<keyword evidence="2" id="KW-1185">Reference proteome</keyword>
<reference evidence="1 2" key="1">
    <citation type="journal article" date="2014" name="Curr. Biol.">
        <title>The genome of the clonal raider ant Cerapachys biroi.</title>
        <authorList>
            <person name="Oxley P.R."/>
            <person name="Ji L."/>
            <person name="Fetter-Pruneda I."/>
            <person name="McKenzie S.K."/>
            <person name="Li C."/>
            <person name="Hu H."/>
            <person name="Zhang G."/>
            <person name="Kronauer D.J."/>
        </authorList>
    </citation>
    <scope>NUCLEOTIDE SEQUENCE [LARGE SCALE GENOMIC DNA]</scope>
</reference>
<sequence>VLRILKRHSFHPCHIALHQKLHGNDFIHRIEFCQWALQQLEVNEFFFNRILFTDESTFTNHGQVNRRNMHYWSVENPRWLRQVERQRPWS</sequence>
<dbReference type="InterPro" id="IPR036397">
    <property type="entry name" value="RNaseH_sf"/>
</dbReference>
<accession>A0A026VXN5</accession>
<gene>
    <name evidence="1" type="ORF">X777_14222</name>
</gene>